<comment type="caution">
    <text evidence="4">The sequence shown here is derived from an EMBL/GenBank/DDBJ whole genome shotgun (WGS) entry which is preliminary data.</text>
</comment>
<reference evidence="4" key="1">
    <citation type="journal article" date="2019" name="Beilstein J. Org. Chem.">
        <title>Nanangenines: drimane sesquiterpenoids as the dominant metabolite cohort of a novel Australian fungus, Aspergillus nanangensis.</title>
        <authorList>
            <person name="Lacey H.J."/>
            <person name="Gilchrist C.L.M."/>
            <person name="Crombie A."/>
            <person name="Kalaitzis J.A."/>
            <person name="Vuong D."/>
            <person name="Rutledge P.J."/>
            <person name="Turner P."/>
            <person name="Pitt J.I."/>
            <person name="Lacey E."/>
            <person name="Chooi Y.H."/>
            <person name="Piggott A.M."/>
        </authorList>
    </citation>
    <scope>NUCLEOTIDE SEQUENCE</scope>
    <source>
        <strain evidence="4">MST-FP2251</strain>
    </source>
</reference>
<dbReference type="Proteomes" id="UP001194746">
    <property type="component" value="Unassembled WGS sequence"/>
</dbReference>
<feature type="region of interest" description="Disordered" evidence="2">
    <location>
        <begin position="301"/>
        <end position="320"/>
    </location>
</feature>
<dbReference type="EMBL" id="VCAU01000197">
    <property type="protein sequence ID" value="KAF9882965.1"/>
    <property type="molecule type" value="Genomic_DNA"/>
</dbReference>
<feature type="compositionally biased region" description="Polar residues" evidence="2">
    <location>
        <begin position="301"/>
        <end position="315"/>
    </location>
</feature>
<gene>
    <name evidence="4" type="ORF">FE257_004369</name>
</gene>
<protein>
    <recommendedName>
        <fullName evidence="3">UFSP1/2/DUB catalytic domain-containing protein</fullName>
    </recommendedName>
</protein>
<evidence type="ECO:0000259" key="3">
    <source>
        <dbReference type="Pfam" id="PF07910"/>
    </source>
</evidence>
<evidence type="ECO:0000313" key="4">
    <source>
        <dbReference type="EMBL" id="KAF9882965.1"/>
    </source>
</evidence>
<feature type="domain" description="UFSP1/2/DUB catalytic" evidence="3">
    <location>
        <begin position="227"/>
        <end position="294"/>
    </location>
</feature>
<keyword evidence="5" id="KW-1185">Reference proteome</keyword>
<evidence type="ECO:0000256" key="2">
    <source>
        <dbReference type="SAM" id="MobiDB-lite"/>
    </source>
</evidence>
<keyword evidence="1" id="KW-0378">Hydrolase</keyword>
<organism evidence="4 5">
    <name type="scientific">Aspergillus nanangensis</name>
    <dbReference type="NCBI Taxonomy" id="2582783"/>
    <lineage>
        <taxon>Eukaryota</taxon>
        <taxon>Fungi</taxon>
        <taxon>Dikarya</taxon>
        <taxon>Ascomycota</taxon>
        <taxon>Pezizomycotina</taxon>
        <taxon>Eurotiomycetes</taxon>
        <taxon>Eurotiomycetidae</taxon>
        <taxon>Eurotiales</taxon>
        <taxon>Aspergillaceae</taxon>
        <taxon>Aspergillus</taxon>
        <taxon>Aspergillus subgen. Circumdati</taxon>
    </lineage>
</organism>
<proteinExistence type="predicted"/>
<dbReference type="InterPro" id="IPR012462">
    <property type="entry name" value="UFSP1/2_DUB_cat"/>
</dbReference>
<reference evidence="4" key="2">
    <citation type="submission" date="2020-02" db="EMBL/GenBank/DDBJ databases">
        <authorList>
            <person name="Gilchrist C.L.M."/>
            <person name="Chooi Y.-H."/>
        </authorList>
    </citation>
    <scope>NUCLEOTIDE SEQUENCE</scope>
    <source>
        <strain evidence="4">MST-FP2251</strain>
    </source>
</reference>
<sequence>MDYHGVDEATCPFCPFTDHDSTFVAEHIEHCHPENQAEPAPLTTTSSEEFQKYLDCPRGCGELVADTELSTHLDLHLAEGIALEGAYLSGKNPTSLSHEADTFNAPDKYPFLDDGPAYSTKRQSSKGESRQESSSKGFKFRGMPLAKPDSKTPRKGLIERLGRAELGPYAHEKQMPVWLRKMLEKGARLSTSNIIGPDGKLQKQQTVENETIGIIAVLSQLWYETFSDSMPTILQLQSMIENAWDMGFNSIGRLETGGIRGTRKYIGTPEGYDVKQAALRQQINLKLMMLYSQTSLPIFDQPSPQIKTKRPSSAVTRLKGPHLVPSNPGRILSSYRRGAAYLQKYKIFEILKLSVPSVPSEP</sequence>
<evidence type="ECO:0000256" key="1">
    <source>
        <dbReference type="ARBA" id="ARBA00022801"/>
    </source>
</evidence>
<evidence type="ECO:0000313" key="5">
    <source>
        <dbReference type="Proteomes" id="UP001194746"/>
    </source>
</evidence>
<dbReference type="AlphaFoldDB" id="A0AAD4CAP7"/>
<name>A0AAD4CAP7_ASPNN</name>
<dbReference type="Gene3D" id="3.90.70.130">
    <property type="match status" value="1"/>
</dbReference>
<accession>A0AAD4CAP7</accession>
<dbReference type="Pfam" id="PF07910">
    <property type="entry name" value="Peptidase_C78"/>
    <property type="match status" value="1"/>
</dbReference>
<feature type="region of interest" description="Disordered" evidence="2">
    <location>
        <begin position="93"/>
        <end position="153"/>
    </location>
</feature>
<dbReference type="GO" id="GO:0016787">
    <property type="term" value="F:hydrolase activity"/>
    <property type="evidence" value="ECO:0007669"/>
    <property type="project" value="UniProtKB-KW"/>
</dbReference>